<comment type="caution">
    <text evidence="1">The sequence shown here is derived from an EMBL/GenBank/DDBJ whole genome shotgun (WGS) entry which is preliminary data.</text>
</comment>
<protein>
    <submittedName>
        <fullName evidence="1">Uncharacterized protein</fullName>
    </submittedName>
</protein>
<name>A0AAV7T1C5_PLEWA</name>
<accession>A0AAV7T1C5</accession>
<dbReference type="Proteomes" id="UP001066276">
    <property type="component" value="Chromosome 4_1"/>
</dbReference>
<gene>
    <name evidence="1" type="ORF">NDU88_001942</name>
</gene>
<evidence type="ECO:0000313" key="2">
    <source>
        <dbReference type="Proteomes" id="UP001066276"/>
    </source>
</evidence>
<proteinExistence type="predicted"/>
<keyword evidence="2" id="KW-1185">Reference proteome</keyword>
<evidence type="ECO:0000313" key="1">
    <source>
        <dbReference type="EMBL" id="KAJ1170061.1"/>
    </source>
</evidence>
<dbReference type="EMBL" id="JANPWB010000007">
    <property type="protein sequence ID" value="KAJ1170061.1"/>
    <property type="molecule type" value="Genomic_DNA"/>
</dbReference>
<reference evidence="1" key="1">
    <citation type="journal article" date="2022" name="bioRxiv">
        <title>Sequencing and chromosome-scale assembly of the giantPleurodeles waltlgenome.</title>
        <authorList>
            <person name="Brown T."/>
            <person name="Elewa A."/>
            <person name="Iarovenko S."/>
            <person name="Subramanian E."/>
            <person name="Araus A.J."/>
            <person name="Petzold A."/>
            <person name="Susuki M."/>
            <person name="Suzuki K.-i.T."/>
            <person name="Hayashi T."/>
            <person name="Toyoda A."/>
            <person name="Oliveira C."/>
            <person name="Osipova E."/>
            <person name="Leigh N.D."/>
            <person name="Simon A."/>
            <person name="Yun M.H."/>
        </authorList>
    </citation>
    <scope>NUCLEOTIDE SEQUENCE</scope>
    <source>
        <strain evidence="1">20211129_DDA</strain>
        <tissue evidence="1">Liver</tissue>
    </source>
</reference>
<organism evidence="1 2">
    <name type="scientific">Pleurodeles waltl</name>
    <name type="common">Iberian ribbed newt</name>
    <dbReference type="NCBI Taxonomy" id="8319"/>
    <lineage>
        <taxon>Eukaryota</taxon>
        <taxon>Metazoa</taxon>
        <taxon>Chordata</taxon>
        <taxon>Craniata</taxon>
        <taxon>Vertebrata</taxon>
        <taxon>Euteleostomi</taxon>
        <taxon>Amphibia</taxon>
        <taxon>Batrachia</taxon>
        <taxon>Caudata</taxon>
        <taxon>Salamandroidea</taxon>
        <taxon>Salamandridae</taxon>
        <taxon>Pleurodelinae</taxon>
        <taxon>Pleurodeles</taxon>
    </lineage>
</organism>
<sequence length="128" mass="14793">MDLGVPRSTKIISSLYCTRDNSVDAEYKGCNETEDEADEYIFGPQKLLENDLLDEDLEQLSNSQKKAIRNALGGKMFNPAPIVYPRGSDWWPMDHVTLFIKFWIRKSLDKEMQNLLTTKCRSPFIDKN</sequence>
<dbReference type="AlphaFoldDB" id="A0AAV7T1C5"/>